<accession>A0ACC1PII6</accession>
<name>A0ACC1PII6_9APHY</name>
<reference evidence="1" key="1">
    <citation type="submission" date="2022-08" db="EMBL/GenBank/DDBJ databases">
        <title>Genome Sequence of Pycnoporus sanguineus.</title>
        <authorList>
            <person name="Buettner E."/>
        </authorList>
    </citation>
    <scope>NUCLEOTIDE SEQUENCE</scope>
    <source>
        <strain evidence="1">CG-C14</strain>
    </source>
</reference>
<evidence type="ECO:0000313" key="2">
    <source>
        <dbReference type="Proteomes" id="UP001144978"/>
    </source>
</evidence>
<dbReference type="Proteomes" id="UP001144978">
    <property type="component" value="Unassembled WGS sequence"/>
</dbReference>
<gene>
    <name evidence="1" type="ORF">NUW54_g8066</name>
</gene>
<comment type="caution">
    <text evidence="1">The sequence shown here is derived from an EMBL/GenBank/DDBJ whole genome shotgun (WGS) entry which is preliminary data.</text>
</comment>
<keyword evidence="2" id="KW-1185">Reference proteome</keyword>
<protein>
    <submittedName>
        <fullName evidence="1">Uncharacterized protein</fullName>
    </submittedName>
</protein>
<dbReference type="EMBL" id="JANSHE010002439">
    <property type="protein sequence ID" value="KAJ2991921.1"/>
    <property type="molecule type" value="Genomic_DNA"/>
</dbReference>
<sequence length="233" mass="25354">MSTSSPSTPPHLDSQAAHNEKEAGPQDRRLDKTHSRASGSAHRSFAKDVILICTVTLAMILNIGNSAAVVIALPTMGKDLNIVQEKLQWIISAYSLSSGCLLLFLGRIADLYSRKYTFIIGCAFMGAFGLGCGFAQDEITLFVLRGIQGIGAAACIPAALGILALRDDDARRARGGGDEPDDLREHALDIVEALVEPRRLAQRRRDLALRERELAPQRRPDERADLRRGQLGL</sequence>
<proteinExistence type="predicted"/>
<organism evidence="1 2">
    <name type="scientific">Trametes sanguinea</name>
    <dbReference type="NCBI Taxonomy" id="158606"/>
    <lineage>
        <taxon>Eukaryota</taxon>
        <taxon>Fungi</taxon>
        <taxon>Dikarya</taxon>
        <taxon>Basidiomycota</taxon>
        <taxon>Agaricomycotina</taxon>
        <taxon>Agaricomycetes</taxon>
        <taxon>Polyporales</taxon>
        <taxon>Polyporaceae</taxon>
        <taxon>Trametes</taxon>
    </lineage>
</organism>
<evidence type="ECO:0000313" key="1">
    <source>
        <dbReference type="EMBL" id="KAJ2991921.1"/>
    </source>
</evidence>